<comment type="similarity">
    <text evidence="9">Belongs to the sal C2H2-type zinc-finger protein family.</text>
</comment>
<dbReference type="PROSITE" id="PS00028">
    <property type="entry name" value="ZINC_FINGER_C2H2_1"/>
    <property type="match status" value="2"/>
</dbReference>
<dbReference type="FunFam" id="3.30.160.60:FF:000358">
    <property type="entry name" value="zinc finger protein 24"/>
    <property type="match status" value="1"/>
</dbReference>
<dbReference type="OrthoDB" id="6077919at2759"/>
<evidence type="ECO:0000256" key="7">
    <source>
        <dbReference type="ARBA" id="ARBA00023163"/>
    </source>
</evidence>
<keyword evidence="4 10" id="KW-0863">Zinc-finger</keyword>
<evidence type="ECO:0000313" key="14">
    <source>
        <dbReference type="Proteomes" id="UP000093000"/>
    </source>
</evidence>
<keyword evidence="5" id="KW-0862">Zinc</keyword>
<evidence type="ECO:0000256" key="6">
    <source>
        <dbReference type="ARBA" id="ARBA00023015"/>
    </source>
</evidence>
<dbReference type="Proteomes" id="UP000093000">
    <property type="component" value="Unassembled WGS sequence"/>
</dbReference>
<dbReference type="PROSITE" id="PS50157">
    <property type="entry name" value="ZINC_FINGER_C2H2_2"/>
    <property type="match status" value="2"/>
</dbReference>
<evidence type="ECO:0000256" key="10">
    <source>
        <dbReference type="PROSITE-ProRule" id="PRU00042"/>
    </source>
</evidence>
<evidence type="ECO:0000256" key="11">
    <source>
        <dbReference type="SAM" id="MobiDB-lite"/>
    </source>
</evidence>
<dbReference type="GO" id="GO:0000978">
    <property type="term" value="F:RNA polymerase II cis-regulatory region sequence-specific DNA binding"/>
    <property type="evidence" value="ECO:0007669"/>
    <property type="project" value="TreeGrafter"/>
</dbReference>
<evidence type="ECO:0000256" key="5">
    <source>
        <dbReference type="ARBA" id="ARBA00022833"/>
    </source>
</evidence>
<evidence type="ECO:0000313" key="13">
    <source>
        <dbReference type="EMBL" id="OBZ89578.1"/>
    </source>
</evidence>
<evidence type="ECO:0000256" key="3">
    <source>
        <dbReference type="ARBA" id="ARBA00022737"/>
    </source>
</evidence>
<feature type="compositionally biased region" description="Basic residues" evidence="11">
    <location>
        <begin position="219"/>
        <end position="237"/>
    </location>
</feature>
<evidence type="ECO:0000256" key="9">
    <source>
        <dbReference type="ARBA" id="ARBA00038474"/>
    </source>
</evidence>
<evidence type="ECO:0000256" key="1">
    <source>
        <dbReference type="ARBA" id="ARBA00004123"/>
    </source>
</evidence>
<name>A0A1C7NKQ4_9FUNG</name>
<keyword evidence="8" id="KW-0539">Nucleus</keyword>
<comment type="caution">
    <text evidence="13">The sequence shown here is derived from an EMBL/GenBank/DDBJ whole genome shotgun (WGS) entry which is preliminary data.</text>
</comment>
<feature type="region of interest" description="Disordered" evidence="11">
    <location>
        <begin position="50"/>
        <end position="81"/>
    </location>
</feature>
<dbReference type="GO" id="GO:0008270">
    <property type="term" value="F:zinc ion binding"/>
    <property type="evidence" value="ECO:0007669"/>
    <property type="project" value="UniProtKB-KW"/>
</dbReference>
<keyword evidence="2" id="KW-0479">Metal-binding</keyword>
<dbReference type="AlphaFoldDB" id="A0A1C7NKQ4"/>
<accession>A0A1C7NKQ4</accession>
<dbReference type="Gene3D" id="3.30.160.60">
    <property type="entry name" value="Classic Zinc Finger"/>
    <property type="match status" value="2"/>
</dbReference>
<dbReference type="PANTHER" id="PTHR23233:SF84">
    <property type="entry name" value="FI23031P1"/>
    <property type="match status" value="1"/>
</dbReference>
<feature type="domain" description="C2H2-type" evidence="12">
    <location>
        <begin position="174"/>
        <end position="201"/>
    </location>
</feature>
<comment type="subcellular location">
    <subcellularLocation>
        <location evidence="1">Nucleus</location>
    </subcellularLocation>
</comment>
<dbReference type="InterPro" id="IPR036236">
    <property type="entry name" value="Znf_C2H2_sf"/>
</dbReference>
<dbReference type="InterPro" id="IPR051565">
    <property type="entry name" value="Sal_C2H2-zinc-finger"/>
</dbReference>
<dbReference type="Pfam" id="PF00096">
    <property type="entry name" value="zf-C2H2"/>
    <property type="match status" value="2"/>
</dbReference>
<reference evidence="13 14" key="1">
    <citation type="submission" date="2016-03" db="EMBL/GenBank/DDBJ databases">
        <title>Choanephora cucurbitarum.</title>
        <authorList>
            <person name="Min B."/>
            <person name="Park H."/>
            <person name="Park J.-H."/>
            <person name="Shin H.-D."/>
            <person name="Choi I.-G."/>
        </authorList>
    </citation>
    <scope>NUCLEOTIDE SEQUENCE [LARGE SCALE GENOMIC DNA]</scope>
    <source>
        <strain evidence="13 14">KUS-F28377</strain>
    </source>
</reference>
<organism evidence="13 14">
    <name type="scientific">Choanephora cucurbitarum</name>
    <dbReference type="NCBI Taxonomy" id="101091"/>
    <lineage>
        <taxon>Eukaryota</taxon>
        <taxon>Fungi</taxon>
        <taxon>Fungi incertae sedis</taxon>
        <taxon>Mucoromycota</taxon>
        <taxon>Mucoromycotina</taxon>
        <taxon>Mucoromycetes</taxon>
        <taxon>Mucorales</taxon>
        <taxon>Mucorineae</taxon>
        <taxon>Choanephoraceae</taxon>
        <taxon>Choanephoroideae</taxon>
        <taxon>Choanephora</taxon>
    </lineage>
</organism>
<evidence type="ECO:0000256" key="8">
    <source>
        <dbReference type="ARBA" id="ARBA00023242"/>
    </source>
</evidence>
<feature type="domain" description="C2H2-type" evidence="12">
    <location>
        <begin position="202"/>
        <end position="231"/>
    </location>
</feature>
<feature type="region of interest" description="Disordered" evidence="11">
    <location>
        <begin position="216"/>
        <end position="237"/>
    </location>
</feature>
<evidence type="ECO:0000256" key="2">
    <source>
        <dbReference type="ARBA" id="ARBA00022723"/>
    </source>
</evidence>
<proteinExistence type="inferred from homology"/>
<dbReference type="SUPFAM" id="SSF57667">
    <property type="entry name" value="beta-beta-alpha zinc fingers"/>
    <property type="match status" value="1"/>
</dbReference>
<dbReference type="PANTHER" id="PTHR23233">
    <property type="entry name" value="SAL-LIKE PROTEIN"/>
    <property type="match status" value="1"/>
</dbReference>
<gene>
    <name evidence="13" type="ORF">A0J61_02375</name>
</gene>
<dbReference type="EMBL" id="LUGH01000088">
    <property type="protein sequence ID" value="OBZ89578.1"/>
    <property type="molecule type" value="Genomic_DNA"/>
</dbReference>
<feature type="compositionally biased region" description="Low complexity" evidence="11">
    <location>
        <begin position="57"/>
        <end position="74"/>
    </location>
</feature>
<dbReference type="GO" id="GO:0005634">
    <property type="term" value="C:nucleus"/>
    <property type="evidence" value="ECO:0007669"/>
    <property type="project" value="UniProtKB-SubCell"/>
</dbReference>
<dbReference type="STRING" id="101091.A0A1C7NKQ4"/>
<dbReference type="SMART" id="SM00355">
    <property type="entry name" value="ZnF_C2H2"/>
    <property type="match status" value="2"/>
</dbReference>
<protein>
    <submittedName>
        <fullName evidence="13">Zinc finger protein C25B8.19c</fullName>
    </submittedName>
</protein>
<dbReference type="InterPro" id="IPR013087">
    <property type="entry name" value="Znf_C2H2_type"/>
</dbReference>
<keyword evidence="14" id="KW-1185">Reference proteome</keyword>
<keyword evidence="6" id="KW-0805">Transcription regulation</keyword>
<dbReference type="InParanoid" id="A0A1C7NKQ4"/>
<dbReference type="GO" id="GO:0000981">
    <property type="term" value="F:DNA-binding transcription factor activity, RNA polymerase II-specific"/>
    <property type="evidence" value="ECO:0007669"/>
    <property type="project" value="TreeGrafter"/>
</dbReference>
<evidence type="ECO:0000259" key="12">
    <source>
        <dbReference type="PROSITE" id="PS50157"/>
    </source>
</evidence>
<evidence type="ECO:0000256" key="4">
    <source>
        <dbReference type="ARBA" id="ARBA00022771"/>
    </source>
</evidence>
<keyword evidence="7" id="KW-0804">Transcription</keyword>
<keyword evidence="3" id="KW-0677">Repeat</keyword>
<sequence length="237" mass="27084">MSFQKLPSIQFLLNENHACKSSHASINKISNLPSELQLLSLSAPATRIEQHQPSWMLPRKSPSSSHSRSISDLPSLPPTNHKRYQAHRRTMSAIATTDTPPIQNYPIRARTVSPPHEDQPKASQKIFKAMAISHSNPTVFLTQINGLINNDKDKTKMIEYENLMVARDEETGRYYCPFCNKPFNRPSSLRIHTYSHTGEKPFICQEKGCGRQFSVQSNMRRHQRVHKRSSSNKHLSK</sequence>